<evidence type="ECO:0000259" key="1">
    <source>
        <dbReference type="PROSITE" id="PS50851"/>
    </source>
</evidence>
<dbReference type="PROSITE" id="PS50851">
    <property type="entry name" value="CHEW"/>
    <property type="match status" value="1"/>
</dbReference>
<dbReference type="GO" id="GO:0006935">
    <property type="term" value="P:chemotaxis"/>
    <property type="evidence" value="ECO:0007669"/>
    <property type="project" value="InterPro"/>
</dbReference>
<reference evidence="2 3" key="1">
    <citation type="journal article" date="2017" name="Syst. Appl. Microbiol.">
        <title>Lebetimonas natsushimae sp. nov., a novel strictly anaerobic, moderately thermophilic chemoautotroph isolated from a deep-sea hydrothermal vent polychaete nest in the Mid-Okinawa Trough.</title>
        <authorList>
            <person name="Nagata R."/>
            <person name="Takaki Y."/>
            <person name="Tame A."/>
            <person name="Nunoura T."/>
            <person name="Muto H."/>
            <person name="Mino S."/>
            <person name="Sawayama S."/>
            <person name="Takai K."/>
            <person name="Nakagawa S."/>
        </authorList>
    </citation>
    <scope>NUCLEOTIDE SEQUENCE [LARGE SCALE GENOMIC DNA]</scope>
    <source>
        <strain evidence="2 3">HS1857</strain>
    </source>
</reference>
<dbReference type="Proteomes" id="UP000217944">
    <property type="component" value="Unassembled WGS sequence"/>
</dbReference>
<dbReference type="SUPFAM" id="SSF50341">
    <property type="entry name" value="CheW-like"/>
    <property type="match status" value="1"/>
</dbReference>
<proteinExistence type="predicted"/>
<dbReference type="Pfam" id="PF01584">
    <property type="entry name" value="CheW"/>
    <property type="match status" value="1"/>
</dbReference>
<dbReference type="Gene3D" id="2.40.50.180">
    <property type="entry name" value="CheA-289, Domain 4"/>
    <property type="match status" value="1"/>
</dbReference>
<organism evidence="2 3">
    <name type="scientific">Lebetimonas natsushimae</name>
    <dbReference type="NCBI Taxonomy" id="1936991"/>
    <lineage>
        <taxon>Bacteria</taxon>
        <taxon>Pseudomonadati</taxon>
        <taxon>Campylobacterota</taxon>
        <taxon>Epsilonproteobacteria</taxon>
        <taxon>Nautiliales</taxon>
        <taxon>Nautiliaceae</taxon>
        <taxon>Lebetimonas</taxon>
    </lineage>
</organism>
<dbReference type="Gene3D" id="2.30.30.40">
    <property type="entry name" value="SH3 Domains"/>
    <property type="match status" value="1"/>
</dbReference>
<protein>
    <submittedName>
        <fullName evidence="2">Purine-binding chemotaxis protein CheW</fullName>
    </submittedName>
</protein>
<dbReference type="GO" id="GO:0005829">
    <property type="term" value="C:cytosol"/>
    <property type="evidence" value="ECO:0007669"/>
    <property type="project" value="TreeGrafter"/>
</dbReference>
<dbReference type="SMART" id="SM00260">
    <property type="entry name" value="CheW"/>
    <property type="match status" value="1"/>
</dbReference>
<dbReference type="InterPro" id="IPR002545">
    <property type="entry name" value="CheW-lke_dom"/>
</dbReference>
<feature type="domain" description="CheW-like" evidence="1">
    <location>
        <begin position="27"/>
        <end position="169"/>
    </location>
</feature>
<accession>A0A292YFS9</accession>
<dbReference type="EMBL" id="BDME01000002">
    <property type="protein sequence ID" value="GAX87850.1"/>
    <property type="molecule type" value="Genomic_DNA"/>
</dbReference>
<gene>
    <name evidence="2" type="ORF">LNAT_P1147</name>
</gene>
<evidence type="ECO:0000313" key="3">
    <source>
        <dbReference type="Proteomes" id="UP000217944"/>
    </source>
</evidence>
<dbReference type="InterPro" id="IPR039315">
    <property type="entry name" value="CheW"/>
</dbReference>
<dbReference type="AlphaFoldDB" id="A0A292YFS9"/>
<dbReference type="PANTHER" id="PTHR22617">
    <property type="entry name" value="CHEMOTAXIS SENSOR HISTIDINE KINASE-RELATED"/>
    <property type="match status" value="1"/>
</dbReference>
<dbReference type="PANTHER" id="PTHR22617:SF23">
    <property type="entry name" value="CHEMOTAXIS PROTEIN CHEW"/>
    <property type="match status" value="1"/>
</dbReference>
<dbReference type="RefSeq" id="WP_096259342.1">
    <property type="nucleotide sequence ID" value="NZ_BDME01000002.1"/>
</dbReference>
<dbReference type="InterPro" id="IPR036061">
    <property type="entry name" value="CheW-like_dom_sf"/>
</dbReference>
<dbReference type="OrthoDB" id="9790406at2"/>
<sequence length="172" mass="19662">MGKLNEVLKQQKELLNKDEEDNIIDDYVQVVGFIVGDEEFAVPILSIQEIIKPIEWTRVPFTPPYVLGVFNLRGNVLPLIDLRIKFNTATEPEIDPDTTRFIVMKIKEENVAFIIDKLTSALRIPKKNITPPPSTYENEDDMIEGIGRMDDGRIITILKVDNLIKREEIVGN</sequence>
<name>A0A292YFS9_9BACT</name>
<keyword evidence="3" id="KW-1185">Reference proteome</keyword>
<evidence type="ECO:0000313" key="2">
    <source>
        <dbReference type="EMBL" id="GAX87850.1"/>
    </source>
</evidence>
<dbReference type="GO" id="GO:0007165">
    <property type="term" value="P:signal transduction"/>
    <property type="evidence" value="ECO:0007669"/>
    <property type="project" value="InterPro"/>
</dbReference>
<comment type="caution">
    <text evidence="2">The sequence shown here is derived from an EMBL/GenBank/DDBJ whole genome shotgun (WGS) entry which is preliminary data.</text>
</comment>